<dbReference type="EMBL" id="BLAY01000008">
    <property type="protein sequence ID" value="GET36072.1"/>
    <property type="molecule type" value="Genomic_DNA"/>
</dbReference>
<sequence length="120" mass="14003">MLVYEFKVKGKPTQYQAIEQAIWTAQFVGNKCWRYWIDNNRVSRGDLYRYNRQLRAEFPFVAALKYHACQASVDLCWSGMARFYDNCKKQISGKQGLPKFKKHSRSVDTPEATRLGSPTL</sequence>
<dbReference type="AlphaFoldDB" id="A0AAV3X9Q3"/>
<dbReference type="Proteomes" id="UP001050975">
    <property type="component" value="Unassembled WGS sequence"/>
</dbReference>
<evidence type="ECO:0000256" key="1">
    <source>
        <dbReference type="SAM" id="MobiDB-lite"/>
    </source>
</evidence>
<gene>
    <name evidence="2" type="ORF">MiSe_08200</name>
</gene>
<evidence type="ECO:0000313" key="2">
    <source>
        <dbReference type="EMBL" id="GET36072.1"/>
    </source>
</evidence>
<organism evidence="2 3">
    <name type="scientific">Microseira wollei NIES-4236</name>
    <dbReference type="NCBI Taxonomy" id="2530354"/>
    <lineage>
        <taxon>Bacteria</taxon>
        <taxon>Bacillati</taxon>
        <taxon>Cyanobacteriota</taxon>
        <taxon>Cyanophyceae</taxon>
        <taxon>Oscillatoriophycideae</taxon>
        <taxon>Aerosakkonematales</taxon>
        <taxon>Aerosakkonemataceae</taxon>
        <taxon>Microseira</taxon>
    </lineage>
</organism>
<feature type="region of interest" description="Disordered" evidence="1">
    <location>
        <begin position="96"/>
        <end position="120"/>
    </location>
</feature>
<dbReference type="RefSeq" id="WP_307731174.1">
    <property type="nucleotide sequence ID" value="NZ_BLAY01000008.1"/>
</dbReference>
<accession>A0AAV3X9Q3</accession>
<comment type="caution">
    <text evidence="2">The sequence shown here is derived from an EMBL/GenBank/DDBJ whole genome shotgun (WGS) entry which is preliminary data.</text>
</comment>
<protein>
    <submittedName>
        <fullName evidence="2">IS891/IS1136/IS1341 transposase</fullName>
    </submittedName>
</protein>
<evidence type="ECO:0000313" key="3">
    <source>
        <dbReference type="Proteomes" id="UP001050975"/>
    </source>
</evidence>
<reference evidence="2" key="1">
    <citation type="submission" date="2019-10" db="EMBL/GenBank/DDBJ databases">
        <title>Draft genome sequece of Microseira wollei NIES-4236.</title>
        <authorList>
            <person name="Yamaguchi H."/>
            <person name="Suzuki S."/>
            <person name="Kawachi M."/>
        </authorList>
    </citation>
    <scope>NUCLEOTIDE SEQUENCE</scope>
    <source>
        <strain evidence="2">NIES-4236</strain>
    </source>
</reference>
<keyword evidence="3" id="KW-1185">Reference proteome</keyword>
<proteinExistence type="predicted"/>
<name>A0AAV3X9Q3_9CYAN</name>